<evidence type="ECO:0000313" key="1">
    <source>
        <dbReference type="EMBL" id="QDU33749.1"/>
    </source>
</evidence>
<sequence length="212" mass="24365">MINKTRFTTNSINKLNTAVRSTQQLSRSPEYLNTIPRLQSQTDEPSSISFFVFRSTLGDYITCYEVGSPPASAHSQGDILILKDPQLRQSSYKELRVDEDGEPVLDDDENEQFDFIKFPFGEDHYEEIHVINTQNRLDSKIFKTDDQSFVSQAEYKVSLLMPDVSIIAAVSHAEDGYDSEYLWLRGMNYPLARTHRYFAENNITGDLEVFEP</sequence>
<dbReference type="EMBL" id="CP036425">
    <property type="protein sequence ID" value="QDU33749.1"/>
    <property type="molecule type" value="Genomic_DNA"/>
</dbReference>
<name>A0A517YU64_9BACT</name>
<gene>
    <name evidence="1" type="ORF">KS4_18060</name>
</gene>
<dbReference type="AlphaFoldDB" id="A0A517YU64"/>
<keyword evidence="2" id="KW-1185">Reference proteome</keyword>
<dbReference type="Proteomes" id="UP000317369">
    <property type="component" value="Chromosome"/>
</dbReference>
<evidence type="ECO:0000313" key="2">
    <source>
        <dbReference type="Proteomes" id="UP000317369"/>
    </source>
</evidence>
<dbReference type="RefSeq" id="WP_145077026.1">
    <property type="nucleotide sequence ID" value="NZ_CP036425.1"/>
</dbReference>
<proteinExistence type="predicted"/>
<reference evidence="1 2" key="1">
    <citation type="submission" date="2019-02" db="EMBL/GenBank/DDBJ databases">
        <title>Deep-cultivation of Planctomycetes and their phenomic and genomic characterization uncovers novel biology.</title>
        <authorList>
            <person name="Wiegand S."/>
            <person name="Jogler M."/>
            <person name="Boedeker C."/>
            <person name="Pinto D."/>
            <person name="Vollmers J."/>
            <person name="Rivas-Marin E."/>
            <person name="Kohn T."/>
            <person name="Peeters S.H."/>
            <person name="Heuer A."/>
            <person name="Rast P."/>
            <person name="Oberbeckmann S."/>
            <person name="Bunk B."/>
            <person name="Jeske O."/>
            <person name="Meyerdierks A."/>
            <person name="Storesund J.E."/>
            <person name="Kallscheuer N."/>
            <person name="Luecker S."/>
            <person name="Lage O.M."/>
            <person name="Pohl T."/>
            <person name="Merkel B.J."/>
            <person name="Hornburger P."/>
            <person name="Mueller R.-W."/>
            <person name="Bruemmer F."/>
            <person name="Labrenz M."/>
            <person name="Spormann A.M."/>
            <person name="Op den Camp H."/>
            <person name="Overmann J."/>
            <person name="Amann R."/>
            <person name="Jetten M.S.M."/>
            <person name="Mascher T."/>
            <person name="Medema M.H."/>
            <person name="Devos D.P."/>
            <person name="Kaster A.-K."/>
            <person name="Ovreas L."/>
            <person name="Rohde M."/>
            <person name="Galperin M.Y."/>
            <person name="Jogler C."/>
        </authorList>
    </citation>
    <scope>NUCLEOTIDE SEQUENCE [LARGE SCALE GENOMIC DNA]</scope>
    <source>
        <strain evidence="1 2">KS4</strain>
    </source>
</reference>
<accession>A0A517YU64</accession>
<protein>
    <submittedName>
        <fullName evidence="1">Uncharacterized protein</fullName>
    </submittedName>
</protein>
<organism evidence="1 2">
    <name type="scientific">Poriferisphaera corsica</name>
    <dbReference type="NCBI Taxonomy" id="2528020"/>
    <lineage>
        <taxon>Bacteria</taxon>
        <taxon>Pseudomonadati</taxon>
        <taxon>Planctomycetota</taxon>
        <taxon>Phycisphaerae</taxon>
        <taxon>Phycisphaerales</taxon>
        <taxon>Phycisphaeraceae</taxon>
        <taxon>Poriferisphaera</taxon>
    </lineage>
</organism>
<dbReference type="KEGG" id="pcor:KS4_18060"/>